<accession>A0A1U7UYJ5</accession>
<organism evidence="1 2">
    <name type="scientific">Nicotiana sylvestris</name>
    <name type="common">Wood tobacco</name>
    <name type="synonym">South American tobacco</name>
    <dbReference type="NCBI Taxonomy" id="4096"/>
    <lineage>
        <taxon>Eukaryota</taxon>
        <taxon>Viridiplantae</taxon>
        <taxon>Streptophyta</taxon>
        <taxon>Embryophyta</taxon>
        <taxon>Tracheophyta</taxon>
        <taxon>Spermatophyta</taxon>
        <taxon>Magnoliopsida</taxon>
        <taxon>eudicotyledons</taxon>
        <taxon>Gunneridae</taxon>
        <taxon>Pentapetalae</taxon>
        <taxon>asterids</taxon>
        <taxon>lamiids</taxon>
        <taxon>Solanales</taxon>
        <taxon>Solanaceae</taxon>
        <taxon>Nicotianoideae</taxon>
        <taxon>Nicotianeae</taxon>
        <taxon>Nicotiana</taxon>
    </lineage>
</organism>
<dbReference type="PANTHER" id="PTHR23227">
    <property type="entry name" value="BUCENTAUR RELATED"/>
    <property type="match status" value="1"/>
</dbReference>
<reference evidence="2" key="2">
    <citation type="submission" date="2025-08" db="UniProtKB">
        <authorList>
            <consortium name="RefSeq"/>
        </authorList>
    </citation>
    <scope>IDENTIFICATION</scope>
    <source>
        <tissue evidence="2">Leaf</tissue>
    </source>
</reference>
<dbReference type="PANTHER" id="PTHR23227:SF67">
    <property type="entry name" value="CRANIOFACIAL DEVELOPMENT PROTEIN 2-LIKE"/>
    <property type="match status" value="1"/>
</dbReference>
<dbReference type="InterPro" id="IPR027124">
    <property type="entry name" value="Swc5/CFDP1/2"/>
</dbReference>
<keyword evidence="1" id="KW-1185">Reference proteome</keyword>
<dbReference type="GeneID" id="104213311"/>
<dbReference type="InterPro" id="IPR036691">
    <property type="entry name" value="Endo/exonu/phosph_ase_sf"/>
</dbReference>
<name>A0A1U7UYJ5_NICSY</name>
<proteinExistence type="predicted"/>
<reference evidence="1" key="1">
    <citation type="journal article" date="2013" name="Genome Biol.">
        <title>Reference genomes and transcriptomes of Nicotiana sylvestris and Nicotiana tomentosiformis.</title>
        <authorList>
            <person name="Sierro N."/>
            <person name="Battey J.N."/>
            <person name="Ouadi S."/>
            <person name="Bovet L."/>
            <person name="Goepfert S."/>
            <person name="Bakaher N."/>
            <person name="Peitsch M.C."/>
            <person name="Ivanov N.V."/>
        </authorList>
    </citation>
    <scope>NUCLEOTIDE SEQUENCE [LARGE SCALE GENOMIC DNA]</scope>
</reference>
<sequence length="218" mass="24548">MLVLGKYGPGASHGPLVWVVTFKLWYCGCVGGTNGVGILVDRDLPELVVGGFTQNVLSVHAPRVGLDEEVKRHFWEDFDEVVRGIPHTEKLFIGRNFNGHIGAMSRGYDDLHGDFGFRVRNEGGTSLLDVSKDFNLVIANSSFPKNKEHRVTFQSSVARTKIDYLLLRKPNKGLCMNCKVIPSENFTTRHRLLVMDLEIMRKRRKRGCLVYLGSSEEL</sequence>
<dbReference type="Gene3D" id="3.60.10.10">
    <property type="entry name" value="Endonuclease/exonuclease/phosphatase"/>
    <property type="match status" value="1"/>
</dbReference>
<evidence type="ECO:0000313" key="2">
    <source>
        <dbReference type="RefSeq" id="XP_009761097.1"/>
    </source>
</evidence>
<protein>
    <submittedName>
        <fullName evidence="2">Craniofacial development protein 2-like</fullName>
    </submittedName>
</protein>
<evidence type="ECO:0000313" key="1">
    <source>
        <dbReference type="Proteomes" id="UP000189701"/>
    </source>
</evidence>
<dbReference type="SUPFAM" id="SSF56219">
    <property type="entry name" value="DNase I-like"/>
    <property type="match status" value="1"/>
</dbReference>
<gene>
    <name evidence="2" type="primary">LOC104213311</name>
</gene>
<dbReference type="KEGG" id="nsy:104213311"/>
<dbReference type="AlphaFoldDB" id="A0A1U7UYJ5"/>
<dbReference type="Proteomes" id="UP000189701">
    <property type="component" value="Unplaced"/>
</dbReference>
<dbReference type="RefSeq" id="XP_009761097.1">
    <property type="nucleotide sequence ID" value="XM_009762795.1"/>
</dbReference>